<dbReference type="SUPFAM" id="SSF56349">
    <property type="entry name" value="DNA breaking-rejoining enzymes"/>
    <property type="match status" value="1"/>
</dbReference>
<evidence type="ECO:0000313" key="3">
    <source>
        <dbReference type="Proteomes" id="UP000540412"/>
    </source>
</evidence>
<dbReference type="Proteomes" id="UP000540412">
    <property type="component" value="Unassembled WGS sequence"/>
</dbReference>
<dbReference type="Gene3D" id="1.10.443.10">
    <property type="entry name" value="Intergrase catalytic core"/>
    <property type="match status" value="1"/>
</dbReference>
<dbReference type="GO" id="GO:0015074">
    <property type="term" value="P:DNA integration"/>
    <property type="evidence" value="ECO:0007669"/>
    <property type="project" value="InterPro"/>
</dbReference>
<dbReference type="AlphaFoldDB" id="A0A7W9PIM6"/>
<keyword evidence="1" id="KW-0233">DNA recombination</keyword>
<reference evidence="2 3" key="1">
    <citation type="submission" date="2020-08" db="EMBL/GenBank/DDBJ databases">
        <title>Sequencing the genomes of 1000 actinobacteria strains.</title>
        <authorList>
            <person name="Klenk H.-P."/>
        </authorList>
    </citation>
    <scope>NUCLEOTIDE SEQUENCE [LARGE SCALE GENOMIC DNA]</scope>
    <source>
        <strain evidence="2 3">DSM 43582</strain>
    </source>
</reference>
<protein>
    <submittedName>
        <fullName evidence="2">Integrase</fullName>
    </submittedName>
</protein>
<gene>
    <name evidence="2" type="ORF">BJY24_005702</name>
</gene>
<dbReference type="InterPro" id="IPR013762">
    <property type="entry name" value="Integrase-like_cat_sf"/>
</dbReference>
<dbReference type="EMBL" id="JACHIT010000002">
    <property type="protein sequence ID" value="MBB5916790.1"/>
    <property type="molecule type" value="Genomic_DNA"/>
</dbReference>
<dbReference type="InterPro" id="IPR011010">
    <property type="entry name" value="DNA_brk_join_enz"/>
</dbReference>
<organism evidence="2 3">
    <name type="scientific">Nocardia transvalensis</name>
    <dbReference type="NCBI Taxonomy" id="37333"/>
    <lineage>
        <taxon>Bacteria</taxon>
        <taxon>Bacillati</taxon>
        <taxon>Actinomycetota</taxon>
        <taxon>Actinomycetes</taxon>
        <taxon>Mycobacteriales</taxon>
        <taxon>Nocardiaceae</taxon>
        <taxon>Nocardia</taxon>
    </lineage>
</organism>
<name>A0A7W9PIM6_9NOCA</name>
<keyword evidence="3" id="KW-1185">Reference proteome</keyword>
<proteinExistence type="predicted"/>
<evidence type="ECO:0000256" key="1">
    <source>
        <dbReference type="ARBA" id="ARBA00023172"/>
    </source>
</evidence>
<dbReference type="GO" id="GO:0003677">
    <property type="term" value="F:DNA binding"/>
    <property type="evidence" value="ECO:0007669"/>
    <property type="project" value="InterPro"/>
</dbReference>
<accession>A0A7W9PIM6</accession>
<evidence type="ECO:0000313" key="2">
    <source>
        <dbReference type="EMBL" id="MBB5916790.1"/>
    </source>
</evidence>
<dbReference type="GO" id="GO:0006310">
    <property type="term" value="P:DNA recombination"/>
    <property type="evidence" value="ECO:0007669"/>
    <property type="project" value="UniProtKB-KW"/>
</dbReference>
<comment type="caution">
    <text evidence="2">The sequence shown here is derived from an EMBL/GenBank/DDBJ whole genome shotgun (WGS) entry which is preliminary data.</text>
</comment>
<sequence length="420" mass="47499">MEDYEHWRRFAAENPARIGGTKWNRELAAFASLYGWAVREGHVERNPLALRQVVGRDGGACVIPVARAKDARRSNVHWLTPRTWRRWIDVGLRGHTRAGVPEAGWVGRLEDRNVAFVRLLTSSGLRRAEGGSLLTFEVPMRRLDGGRYYRGIIAAGVTRSKRTRTFYVGAEAVGEIEAYLHSSRAWAVRRAQGKEVYERLRQVRIVVEVTRGVRPVVRWRDREGVVGARALADLTVDERMLLFTEGPGGLEPLWLWLNERGLPLRPHSWEGVFAAANARCARVLTPPDRVGLDPYRVFAPYATPHSARNSFALYMLVVLDTLMDRRFGLTCEERRDFRQLYGDPWFMVQNLLGHASRETTVDRYLAPVADLQLRAMLAGAAEPVTAPMPELDSVFARIARESVGIQDLDARMHPETGGAW</sequence>